<dbReference type="Proteomes" id="UP000625568">
    <property type="component" value="Chromosome 1"/>
</dbReference>
<proteinExistence type="predicted"/>
<evidence type="ECO:0000256" key="1">
    <source>
        <dbReference type="SAM" id="SignalP"/>
    </source>
</evidence>
<organism evidence="2 3">
    <name type="scientific">Burkholderia dolosa</name>
    <dbReference type="NCBI Taxonomy" id="152500"/>
    <lineage>
        <taxon>Bacteria</taxon>
        <taxon>Pseudomonadati</taxon>
        <taxon>Pseudomonadota</taxon>
        <taxon>Betaproteobacteria</taxon>
        <taxon>Burkholderiales</taxon>
        <taxon>Burkholderiaceae</taxon>
        <taxon>Burkholderia</taxon>
        <taxon>Burkholderia cepacia complex</taxon>
    </lineage>
</organism>
<dbReference type="RefSeq" id="WP_174905063.1">
    <property type="nucleotide sequence ID" value="NZ_JAGSTI010000024.1"/>
</dbReference>
<name>A0A892I1T4_9BURK</name>
<feature type="signal peptide" evidence="1">
    <location>
        <begin position="1"/>
        <end position="25"/>
    </location>
</feature>
<protein>
    <recommendedName>
        <fullName evidence="4">Lipoprotein</fullName>
    </recommendedName>
</protein>
<evidence type="ECO:0000313" key="3">
    <source>
        <dbReference type="Proteomes" id="UP000625568"/>
    </source>
</evidence>
<accession>A0A892I1T4</accession>
<sequence length="56" mass="5135">MPLAVAAAAPAAVAVTSTGCAPASAAHCAVLASIERSVSCTLGAGVIGVAGFSVHA</sequence>
<keyword evidence="1" id="KW-0732">Signal</keyword>
<evidence type="ECO:0000313" key="2">
    <source>
        <dbReference type="EMBL" id="QRO78973.1"/>
    </source>
</evidence>
<gene>
    <name evidence="2" type="ORF">I6K02_01955</name>
</gene>
<dbReference type="EMBL" id="CP069482">
    <property type="protein sequence ID" value="QRO78973.1"/>
    <property type="molecule type" value="Genomic_DNA"/>
</dbReference>
<keyword evidence="3" id="KW-1185">Reference proteome</keyword>
<dbReference type="AlphaFoldDB" id="A0A892I1T4"/>
<reference evidence="2 3" key="1">
    <citation type="submission" date="2021-02" db="EMBL/GenBank/DDBJ databases">
        <title>FDA dAtabase for Regulatory Grade micrObial Sequences (FDA-ARGOS): Supporting development and validation of Infectious Disease Dx tests.</title>
        <authorList>
            <person name="Minogue T."/>
            <person name="Wolcott M."/>
            <person name="Wasieloski L."/>
            <person name="Aguilar W."/>
            <person name="Moore D."/>
            <person name="Jaissle J."/>
            <person name="Tallon L."/>
            <person name="Sadzewicz L."/>
            <person name="Zhao X."/>
            <person name="Boylan J."/>
            <person name="Ott S."/>
            <person name="Bowen H."/>
            <person name="Vavikolanu K."/>
            <person name="Mehta A."/>
            <person name="Aluvathingal J."/>
            <person name="Nadendla S."/>
            <person name="Yan Y."/>
            <person name="Sichtig H."/>
        </authorList>
    </citation>
    <scope>NUCLEOTIDE SEQUENCE [LARGE SCALE GENOMIC DNA]</scope>
    <source>
        <strain evidence="2 3">FDAARGOS_1272</strain>
    </source>
</reference>
<feature type="chain" id="PRO_5034998379" description="Lipoprotein" evidence="1">
    <location>
        <begin position="26"/>
        <end position="56"/>
    </location>
</feature>
<evidence type="ECO:0008006" key="4">
    <source>
        <dbReference type="Google" id="ProtNLM"/>
    </source>
</evidence>